<organism evidence="8 9">
    <name type="scientific">Naganishia liquefaciens</name>
    <dbReference type="NCBI Taxonomy" id="104408"/>
    <lineage>
        <taxon>Eukaryota</taxon>
        <taxon>Fungi</taxon>
        <taxon>Dikarya</taxon>
        <taxon>Basidiomycota</taxon>
        <taxon>Agaricomycotina</taxon>
        <taxon>Tremellomycetes</taxon>
        <taxon>Filobasidiales</taxon>
        <taxon>Filobasidiaceae</taxon>
        <taxon>Naganishia</taxon>
    </lineage>
</organism>
<evidence type="ECO:0000256" key="6">
    <source>
        <dbReference type="ARBA" id="ARBA00023274"/>
    </source>
</evidence>
<dbReference type="OrthoDB" id="274828at2759"/>
<dbReference type="GO" id="GO:0005763">
    <property type="term" value="C:mitochondrial small ribosomal subunit"/>
    <property type="evidence" value="ECO:0007669"/>
    <property type="project" value="TreeGrafter"/>
</dbReference>
<comment type="subcellular location">
    <subcellularLocation>
        <location evidence="1">Mitochondrion</location>
    </subcellularLocation>
</comment>
<dbReference type="InterPro" id="IPR019368">
    <property type="entry name" value="Ribosomal_mS29"/>
</dbReference>
<dbReference type="Gene3D" id="3.40.50.300">
    <property type="entry name" value="P-loop containing nucleotide triphosphate hydrolases"/>
    <property type="match status" value="1"/>
</dbReference>
<comment type="caution">
    <text evidence="8">The sequence shown here is derived from an EMBL/GenBank/DDBJ whole genome shotgun (WGS) entry which is preliminary data.</text>
</comment>
<dbReference type="EMBL" id="BLZA01000030">
    <property type="protein sequence ID" value="GHJ88563.1"/>
    <property type="molecule type" value="Genomic_DNA"/>
</dbReference>
<reference evidence="8" key="1">
    <citation type="submission" date="2020-07" db="EMBL/GenBank/DDBJ databases">
        <title>Draft Genome Sequence of a Deep-Sea Yeast, Naganishia (Cryptococcus) liquefaciens strain N6.</title>
        <authorList>
            <person name="Han Y.W."/>
            <person name="Kajitani R."/>
            <person name="Morimoto H."/>
            <person name="Parhat M."/>
            <person name="Tsubouchi H."/>
            <person name="Bakenova O."/>
            <person name="Ogata M."/>
            <person name="Argunhan B."/>
            <person name="Aoki R."/>
            <person name="Kajiwara S."/>
            <person name="Itoh T."/>
            <person name="Iwasaki H."/>
        </authorList>
    </citation>
    <scope>NUCLEOTIDE SEQUENCE</scope>
    <source>
        <strain evidence="8">N6</strain>
    </source>
</reference>
<keyword evidence="4" id="KW-0689">Ribosomal protein</keyword>
<dbReference type="InterPro" id="IPR027417">
    <property type="entry name" value="P-loop_NTPase"/>
</dbReference>
<accession>A0A8H3TXC3</accession>
<keyword evidence="5" id="KW-0496">Mitochondrion</keyword>
<evidence type="ECO:0000256" key="3">
    <source>
        <dbReference type="ARBA" id="ARBA00022946"/>
    </source>
</evidence>
<dbReference type="PANTHER" id="PTHR12810:SF0">
    <property type="entry name" value="SMALL RIBOSOMAL SUBUNIT PROTEIN MS29"/>
    <property type="match status" value="1"/>
</dbReference>
<evidence type="ECO:0000256" key="5">
    <source>
        <dbReference type="ARBA" id="ARBA00023128"/>
    </source>
</evidence>
<keyword evidence="6" id="KW-0687">Ribonucleoprotein</keyword>
<dbReference type="Proteomes" id="UP000620104">
    <property type="component" value="Unassembled WGS sequence"/>
</dbReference>
<dbReference type="AlphaFoldDB" id="A0A8H3TXC3"/>
<dbReference type="PANTHER" id="PTHR12810">
    <property type="entry name" value="MITOCHONDRIAL 28S RIBOSOMAL PROTEIN S29"/>
    <property type="match status" value="1"/>
</dbReference>
<evidence type="ECO:0000313" key="9">
    <source>
        <dbReference type="Proteomes" id="UP000620104"/>
    </source>
</evidence>
<dbReference type="GO" id="GO:0003735">
    <property type="term" value="F:structural constituent of ribosome"/>
    <property type="evidence" value="ECO:0007669"/>
    <property type="project" value="TreeGrafter"/>
</dbReference>
<keyword evidence="3" id="KW-0809">Transit peptide</keyword>
<proteinExistence type="inferred from homology"/>
<sequence>MASFCNRCVASASRSLSIQSRTGLQQAPLASFSTSALIQAGAKGKAPAKKVVKRQGGGFSKAKSGGAQAKQKAEQAALAIRADLIGPEPDLSGLHEFTRGVTNAQNVGRPTRFSPQRWDMISAFGLPRNIEKEFARDTPTTVIRESSVALKERLDKASTGSSESNRILLSGSRGCGKSTVMIQAVDSAIASDSVVIYIPQAINLINSSSPFVYNEASQTFHQPALSAKLLASILTANKDVLSTIKIGKDVTVQTTSTSGASTSFAETDGLDKLVVAGARNEALSVSALEQVFEILATQTDSNVLLAIDEVQALFMTSEYRTPDYTLLESYALSLPRLLLDYISGRKTFARGSILASLSFSSPRYQPSLELYHGLSGSLPCPYPLTPYDTVNDYHVAHAKGFQVMNVMERLGLGEAQGLMSIWSKKGIVVHPTDELFLGKFAESGGNAREFGRGLSATLAI</sequence>
<evidence type="ECO:0000256" key="2">
    <source>
        <dbReference type="ARBA" id="ARBA00009863"/>
    </source>
</evidence>
<keyword evidence="9" id="KW-1185">Reference proteome</keyword>
<gene>
    <name evidence="8" type="ORF">NliqN6_4965</name>
</gene>
<evidence type="ECO:0000256" key="1">
    <source>
        <dbReference type="ARBA" id="ARBA00004173"/>
    </source>
</evidence>
<evidence type="ECO:0000256" key="4">
    <source>
        <dbReference type="ARBA" id="ARBA00022980"/>
    </source>
</evidence>
<evidence type="ECO:0000313" key="8">
    <source>
        <dbReference type="EMBL" id="GHJ88563.1"/>
    </source>
</evidence>
<dbReference type="SUPFAM" id="SSF52540">
    <property type="entry name" value="P-loop containing nucleoside triphosphate hydrolases"/>
    <property type="match status" value="1"/>
</dbReference>
<name>A0A8H3TXC3_9TREE</name>
<evidence type="ECO:0000256" key="7">
    <source>
        <dbReference type="ARBA" id="ARBA00035140"/>
    </source>
</evidence>
<protein>
    <recommendedName>
        <fullName evidence="7">Small ribosomal subunit protein mS29</fullName>
    </recommendedName>
</protein>
<dbReference type="Pfam" id="PF10236">
    <property type="entry name" value="DAP3"/>
    <property type="match status" value="1"/>
</dbReference>
<comment type="similarity">
    <text evidence="2">Belongs to the mitochondrion-specific ribosomal protein mS29 family.</text>
</comment>